<dbReference type="CDD" id="cd16359">
    <property type="entry name" value="VOC_BsCatE_like_C"/>
    <property type="match status" value="1"/>
</dbReference>
<gene>
    <name evidence="3" type="ORF">ACFOOL_09155</name>
</gene>
<keyword evidence="4" id="KW-1185">Reference proteome</keyword>
<dbReference type="PANTHER" id="PTHR43279">
    <property type="entry name" value="CATECHOL-2,3-DIOXYGENASE"/>
    <property type="match status" value="1"/>
</dbReference>
<dbReference type="InterPro" id="IPR004360">
    <property type="entry name" value="Glyas_Fos-R_dOase_dom"/>
</dbReference>
<dbReference type="PANTHER" id="PTHR43279:SF1">
    <property type="entry name" value="CATECHOL-2,3-DIOXYGENASE"/>
    <property type="match status" value="1"/>
</dbReference>
<feature type="domain" description="VOC" evidence="2">
    <location>
        <begin position="16"/>
        <end position="132"/>
    </location>
</feature>
<dbReference type="PROSITE" id="PS51819">
    <property type="entry name" value="VOC"/>
    <property type="match status" value="2"/>
</dbReference>
<comment type="caution">
    <text evidence="3">The sequence shown here is derived from an EMBL/GenBank/DDBJ whole genome shotgun (WGS) entry which is preliminary data.</text>
</comment>
<dbReference type="PROSITE" id="PS00934">
    <property type="entry name" value="GLYOXALASE_I_1"/>
    <property type="match status" value="1"/>
</dbReference>
<reference evidence="4" key="1">
    <citation type="journal article" date="2019" name="Int. J. Syst. Evol. Microbiol.">
        <title>The Global Catalogue of Microorganisms (GCM) 10K type strain sequencing project: providing services to taxonomists for standard genome sequencing and annotation.</title>
        <authorList>
            <consortium name="The Broad Institute Genomics Platform"/>
            <consortium name="The Broad Institute Genome Sequencing Center for Infectious Disease"/>
            <person name="Wu L."/>
            <person name="Ma J."/>
        </authorList>
    </citation>
    <scope>NUCLEOTIDE SEQUENCE [LARGE SCALE GENOMIC DNA]</scope>
    <source>
        <strain evidence="4">KCTC 42281</strain>
    </source>
</reference>
<evidence type="ECO:0000256" key="1">
    <source>
        <dbReference type="ARBA" id="ARBA00022723"/>
    </source>
</evidence>
<feature type="domain" description="VOC" evidence="2">
    <location>
        <begin position="174"/>
        <end position="287"/>
    </location>
</feature>
<keyword evidence="1" id="KW-0479">Metal-binding</keyword>
<dbReference type="EMBL" id="JBHRYD010000007">
    <property type="protein sequence ID" value="MFC3704924.1"/>
    <property type="molecule type" value="Genomic_DNA"/>
</dbReference>
<dbReference type="InterPro" id="IPR037523">
    <property type="entry name" value="VOC_core"/>
</dbReference>
<sequence>MTNSTDFFDMSTAPLRVGRVRLKVRDLDAVSSFYRSILGLTQIERDDRRAVLGQDRTPLLVLEADPALVSGDRRQAGLFHTAFLMPTRADLAHWVRYIAEGGVRLQGASDHIVSEAFYLADPEGNGIEVYADRPVSRWRDARGDIRMATEPLDVQDLLAAAQSGGWAGFPENGSIGHVHLQVGDTAAADRFYRDVLGFDIAADYPGASFYGSGGYHHQLAGNIWNSRGAARRPEGMAGLDAVEIIARNAADIETIVARARQAGMEPEAGAEGTLLRDPWGIAITLRH</sequence>
<dbReference type="Pfam" id="PF00903">
    <property type="entry name" value="Glyoxalase"/>
    <property type="match status" value="2"/>
</dbReference>
<accession>A0ABV7X180</accession>
<evidence type="ECO:0000313" key="3">
    <source>
        <dbReference type="EMBL" id="MFC3704924.1"/>
    </source>
</evidence>
<name>A0ABV7X180_9HYPH</name>
<dbReference type="SUPFAM" id="SSF54593">
    <property type="entry name" value="Glyoxalase/Bleomycin resistance protein/Dihydroxybiphenyl dioxygenase"/>
    <property type="match status" value="2"/>
</dbReference>
<dbReference type="InterPro" id="IPR029068">
    <property type="entry name" value="Glyas_Bleomycin-R_OHBP_Dase"/>
</dbReference>
<dbReference type="InterPro" id="IPR018146">
    <property type="entry name" value="Glyoxalase_1_CS"/>
</dbReference>
<proteinExistence type="predicted"/>
<dbReference type="Gene3D" id="3.10.180.10">
    <property type="entry name" value="2,3-Dihydroxybiphenyl 1,2-Dioxygenase, domain 1"/>
    <property type="match status" value="2"/>
</dbReference>
<dbReference type="RefSeq" id="WP_380096658.1">
    <property type="nucleotide sequence ID" value="NZ_JBHRYD010000007.1"/>
</dbReference>
<protein>
    <submittedName>
        <fullName evidence="3">VOC family protein</fullName>
    </submittedName>
</protein>
<evidence type="ECO:0000259" key="2">
    <source>
        <dbReference type="PROSITE" id="PS51819"/>
    </source>
</evidence>
<organism evidence="3 4">
    <name type="scientific">Devosia honganensis</name>
    <dbReference type="NCBI Taxonomy" id="1610527"/>
    <lineage>
        <taxon>Bacteria</taxon>
        <taxon>Pseudomonadati</taxon>
        <taxon>Pseudomonadota</taxon>
        <taxon>Alphaproteobacteria</taxon>
        <taxon>Hyphomicrobiales</taxon>
        <taxon>Devosiaceae</taxon>
        <taxon>Devosia</taxon>
    </lineage>
</organism>
<dbReference type="Proteomes" id="UP001595613">
    <property type="component" value="Unassembled WGS sequence"/>
</dbReference>
<evidence type="ECO:0000313" key="4">
    <source>
        <dbReference type="Proteomes" id="UP001595613"/>
    </source>
</evidence>